<comment type="caution">
    <text evidence="2">The sequence shown here is derived from an EMBL/GenBank/DDBJ whole genome shotgun (WGS) entry which is preliminary data.</text>
</comment>
<dbReference type="SUPFAM" id="SSF55797">
    <property type="entry name" value="PR-1-like"/>
    <property type="match status" value="1"/>
</dbReference>
<dbReference type="EMBL" id="JOJR01000027">
    <property type="protein sequence ID" value="RCN50039.1"/>
    <property type="molecule type" value="Genomic_DNA"/>
</dbReference>
<proteinExistence type="predicted"/>
<keyword evidence="3" id="KW-1185">Reference proteome</keyword>
<feature type="compositionally biased region" description="Polar residues" evidence="1">
    <location>
        <begin position="116"/>
        <end position="125"/>
    </location>
</feature>
<name>A0A368H340_ANCCA</name>
<dbReference type="AlphaFoldDB" id="A0A368H340"/>
<evidence type="ECO:0000313" key="3">
    <source>
        <dbReference type="Proteomes" id="UP000252519"/>
    </source>
</evidence>
<dbReference type="STRING" id="29170.A0A368H340"/>
<organism evidence="2 3">
    <name type="scientific">Ancylostoma caninum</name>
    <name type="common">Dog hookworm</name>
    <dbReference type="NCBI Taxonomy" id="29170"/>
    <lineage>
        <taxon>Eukaryota</taxon>
        <taxon>Metazoa</taxon>
        <taxon>Ecdysozoa</taxon>
        <taxon>Nematoda</taxon>
        <taxon>Chromadorea</taxon>
        <taxon>Rhabditida</taxon>
        <taxon>Rhabditina</taxon>
        <taxon>Rhabditomorpha</taxon>
        <taxon>Strongyloidea</taxon>
        <taxon>Ancylostomatidae</taxon>
        <taxon>Ancylostomatinae</taxon>
        <taxon>Ancylostoma</taxon>
    </lineage>
</organism>
<sequence>MVRANTTHIGCSQRRCGKTAAVACFYDSPDITKGEAIYKTGPGCGTADDCTSHPGSYCDAGSGLCVAPENIVSRKTKETHEAPPSVVAASVPVSTTKQRMGTDISNKANSLEENIAGKSQNSTRRNSPDLEASNTNYARNETQTNYGTPDLEVVQQLSDHYSLEASLSEGMVNLYQPQEI</sequence>
<feature type="region of interest" description="Disordered" evidence="1">
    <location>
        <begin position="116"/>
        <end position="135"/>
    </location>
</feature>
<dbReference type="Proteomes" id="UP000252519">
    <property type="component" value="Unassembled WGS sequence"/>
</dbReference>
<evidence type="ECO:0000313" key="2">
    <source>
        <dbReference type="EMBL" id="RCN50039.1"/>
    </source>
</evidence>
<dbReference type="OrthoDB" id="10479153at2759"/>
<dbReference type="InterPro" id="IPR035940">
    <property type="entry name" value="CAP_sf"/>
</dbReference>
<gene>
    <name evidence="2" type="ORF">ANCCAN_03869</name>
</gene>
<protein>
    <recommendedName>
        <fullName evidence="4">SCP domain-containing protein</fullName>
    </recommendedName>
</protein>
<evidence type="ECO:0000256" key="1">
    <source>
        <dbReference type="SAM" id="MobiDB-lite"/>
    </source>
</evidence>
<evidence type="ECO:0008006" key="4">
    <source>
        <dbReference type="Google" id="ProtNLM"/>
    </source>
</evidence>
<dbReference type="Gene3D" id="3.40.33.10">
    <property type="entry name" value="CAP"/>
    <property type="match status" value="1"/>
</dbReference>
<reference evidence="2 3" key="1">
    <citation type="submission" date="2014-10" db="EMBL/GenBank/DDBJ databases">
        <title>Draft genome of the hookworm Ancylostoma caninum.</title>
        <authorList>
            <person name="Mitreva M."/>
        </authorList>
    </citation>
    <scope>NUCLEOTIDE SEQUENCE [LARGE SCALE GENOMIC DNA]</scope>
    <source>
        <strain evidence="2 3">Baltimore</strain>
    </source>
</reference>
<accession>A0A368H340</accession>